<reference evidence="1" key="1">
    <citation type="submission" date="2018-11" db="EMBL/GenBank/DDBJ databases">
        <title>A distinct lineage of giant viruses engineers rhodopsin photosystems in predatory marine eukaryotes.</title>
        <authorList>
            <person name="Needham D.M."/>
            <person name="Yoshizawa S."/>
            <person name="Hosaka T."/>
            <person name="Poirier C."/>
            <person name="Choi C.-J."/>
            <person name="Hehenberger E."/>
            <person name="Irwin N.A.T."/>
            <person name="Wilken S."/>
            <person name="Yung C.-M."/>
            <person name="Bachy C."/>
            <person name="Kurihara R."/>
            <person name="Nakajima Y."/>
            <person name="Kojima K."/>
            <person name="Kimura-Someya T."/>
            <person name="Leonard G."/>
            <person name="Malmstrom R.R."/>
            <person name="Mende D."/>
            <person name="Olson D.K."/>
            <person name="Sudo Y."/>
            <person name="Sudek S."/>
            <person name="Richards T.A."/>
            <person name="DeLong E.F."/>
            <person name="Keeling P.J."/>
            <person name="Santoro A.E."/>
            <person name="Shirouzu M."/>
            <person name="Iwasaki W."/>
            <person name="Worden A.Z."/>
        </authorList>
    </citation>
    <scope>NUCLEOTIDE SEQUENCE</scope>
</reference>
<organism evidence="1">
    <name type="scientific">Mimiviridae sp. ChoanoV1</name>
    <dbReference type="NCBI Taxonomy" id="2596887"/>
    <lineage>
        <taxon>Viruses</taxon>
        <taxon>Varidnaviria</taxon>
        <taxon>Bamfordvirae</taxon>
        <taxon>Nucleocytoviricota</taxon>
        <taxon>Megaviricetes</taxon>
        <taxon>Imitervirales</taxon>
        <taxon>Schizomimiviridae</taxon>
    </lineage>
</organism>
<name>A0A5B8IPM4_9VIRU</name>
<dbReference type="EMBL" id="MK250087">
    <property type="protein sequence ID" value="QDY52091.1"/>
    <property type="molecule type" value="Genomic_DNA"/>
</dbReference>
<protein>
    <submittedName>
        <fullName evidence="1">Uncharacterized protein</fullName>
    </submittedName>
</protein>
<evidence type="ECO:0000313" key="1">
    <source>
        <dbReference type="EMBL" id="QDY52091.1"/>
    </source>
</evidence>
<accession>A0A5B8IPM4</accession>
<proteinExistence type="predicted"/>
<gene>
    <name evidence="1" type="ORF">3_70</name>
</gene>
<sequence>MIKFDENCIHCYVYHTDRKSIIDKNKNKFKNINHMYPINFNCPSKNCMTNTFPILEVKNEEMADDESSEDEKFTSDDENINWDNWDLEPNFKIHKNNNENNELDNLLKNLKLCNKKNTCGKKSIPKKYKQLKITSFDISYLLNKINLN</sequence>